<name>A0A1X7SGH2_AMPQE</name>
<dbReference type="InterPro" id="IPR003782">
    <property type="entry name" value="SCO1/SenC"/>
</dbReference>
<proteinExistence type="inferred from homology"/>
<dbReference type="GO" id="GO:0033617">
    <property type="term" value="P:mitochondrial respiratory chain complex IV assembly"/>
    <property type="evidence" value="ECO:0007669"/>
    <property type="project" value="TreeGrafter"/>
</dbReference>
<dbReference type="InterPro" id="IPR036249">
    <property type="entry name" value="Thioredoxin-like_sf"/>
</dbReference>
<dbReference type="PANTHER" id="PTHR12151">
    <property type="entry name" value="ELECTRON TRANSPORT PROTIN SCO1/SENC FAMILY MEMBER"/>
    <property type="match status" value="1"/>
</dbReference>
<dbReference type="eggNOG" id="KOG2792">
    <property type="taxonomic scope" value="Eukaryota"/>
</dbReference>
<keyword evidence="2" id="KW-0186">Copper</keyword>
<evidence type="ECO:0000313" key="3">
    <source>
        <dbReference type="EnsemblMetazoa" id="Aqu2.1.01187_001"/>
    </source>
</evidence>
<evidence type="ECO:0000256" key="2">
    <source>
        <dbReference type="PIRSR" id="PIRSR603782-1"/>
    </source>
</evidence>
<protein>
    <submittedName>
        <fullName evidence="3">Uncharacterized protein</fullName>
    </submittedName>
</protein>
<reference evidence="3" key="1">
    <citation type="submission" date="2017-05" db="UniProtKB">
        <authorList>
            <consortium name="EnsemblMetazoa"/>
        </authorList>
    </citation>
    <scope>IDENTIFICATION</scope>
</reference>
<dbReference type="OrthoDB" id="270009at2759"/>
<dbReference type="AlphaFoldDB" id="A0A1X7SGH2"/>
<comment type="similarity">
    <text evidence="1">Belongs to the SCO1/2 family.</text>
</comment>
<dbReference type="GO" id="GO:0046872">
    <property type="term" value="F:metal ion binding"/>
    <property type="evidence" value="ECO:0007669"/>
    <property type="project" value="UniProtKB-KW"/>
</dbReference>
<dbReference type="SUPFAM" id="SSF52833">
    <property type="entry name" value="Thioredoxin-like"/>
    <property type="match status" value="1"/>
</dbReference>
<dbReference type="STRING" id="400682.A0A1X7SGH2"/>
<dbReference type="PANTHER" id="PTHR12151:SF5">
    <property type="entry name" value="AT19154P"/>
    <property type="match status" value="1"/>
</dbReference>
<dbReference type="EnsemblMetazoa" id="Aqu2.1.01187_001">
    <property type="protein sequence ID" value="Aqu2.1.01187_001"/>
    <property type="gene ID" value="Aqu2.1.01187"/>
</dbReference>
<evidence type="ECO:0000256" key="1">
    <source>
        <dbReference type="ARBA" id="ARBA00010996"/>
    </source>
</evidence>
<keyword evidence="2" id="KW-0479">Metal-binding</keyword>
<dbReference type="Gene3D" id="3.40.30.10">
    <property type="entry name" value="Glutaredoxin"/>
    <property type="match status" value="1"/>
</dbReference>
<dbReference type="GO" id="GO:0005739">
    <property type="term" value="C:mitochondrion"/>
    <property type="evidence" value="ECO:0007669"/>
    <property type="project" value="GOC"/>
</dbReference>
<dbReference type="InParanoid" id="A0A1X7SGH2"/>
<accession>A0A1X7SGH2</accession>
<feature type="binding site" evidence="2">
    <location>
        <position position="37"/>
    </location>
    <ligand>
        <name>Cu cation</name>
        <dbReference type="ChEBI" id="CHEBI:23378"/>
    </ligand>
</feature>
<organism evidence="3">
    <name type="scientific">Amphimedon queenslandica</name>
    <name type="common">Sponge</name>
    <dbReference type="NCBI Taxonomy" id="400682"/>
    <lineage>
        <taxon>Eukaryota</taxon>
        <taxon>Metazoa</taxon>
        <taxon>Porifera</taxon>
        <taxon>Demospongiae</taxon>
        <taxon>Heteroscleromorpha</taxon>
        <taxon>Haplosclerida</taxon>
        <taxon>Niphatidae</taxon>
        <taxon>Amphimedon</taxon>
    </lineage>
</organism>
<dbReference type="Pfam" id="PF02630">
    <property type="entry name" value="SCO1-SenC"/>
    <property type="match status" value="1"/>
</dbReference>
<sequence length="66" mass="7462">LLGLTGTNEEVHTAAKAYRVYYSPAPVDDDNDYLVDHTIILYGQNKTADQVHAGISNQMIKYKHRK</sequence>